<comment type="caution">
    <text evidence="1">The sequence shown here is derived from an EMBL/GenBank/DDBJ whole genome shotgun (WGS) entry which is preliminary data.</text>
</comment>
<accession>A0A5U9VST0</accession>
<sequence>MAKVDIVKVNSPLGWAPRTHHAVEQEKTEKVLYECDTQADAINWATRNGYTVNIHRERNRKPGDKHGQFRAQ</sequence>
<protein>
    <submittedName>
        <fullName evidence="1">Uncharacterized protein</fullName>
    </submittedName>
</protein>
<reference evidence="1" key="1">
    <citation type="submission" date="2018-06" db="EMBL/GenBank/DDBJ databases">
        <authorList>
            <person name="Ashton P.M."/>
            <person name="Dallman T."/>
            <person name="Nair S."/>
            <person name="De Pinna E."/>
            <person name="Peters T."/>
            <person name="Grant K."/>
        </authorList>
    </citation>
    <scope>NUCLEOTIDE SEQUENCE [LARGE SCALE GENOMIC DNA]</scope>
    <source>
        <strain evidence="1">160804</strain>
    </source>
</reference>
<gene>
    <name evidence="1" type="ORF">DQK32_23460</name>
</gene>
<dbReference type="EMBL" id="AAGVNP010000193">
    <property type="protein sequence ID" value="EBS4548795.1"/>
    <property type="molecule type" value="Genomic_DNA"/>
</dbReference>
<dbReference type="Proteomes" id="UP000839885">
    <property type="component" value="Unassembled WGS sequence"/>
</dbReference>
<dbReference type="AlphaFoldDB" id="A0A5U9VST0"/>
<name>A0A5U9VST0_SALNE</name>
<proteinExistence type="predicted"/>
<organism evidence="1">
    <name type="scientific">Salmonella newport</name>
    <dbReference type="NCBI Taxonomy" id="108619"/>
    <lineage>
        <taxon>Bacteria</taxon>
        <taxon>Pseudomonadati</taxon>
        <taxon>Pseudomonadota</taxon>
        <taxon>Gammaproteobacteria</taxon>
        <taxon>Enterobacterales</taxon>
        <taxon>Enterobacteriaceae</taxon>
        <taxon>Salmonella</taxon>
    </lineage>
</organism>
<evidence type="ECO:0000313" key="1">
    <source>
        <dbReference type="EMBL" id="EBS4548795.1"/>
    </source>
</evidence>